<protein>
    <recommendedName>
        <fullName evidence="4">Class F sortase</fullName>
    </recommendedName>
</protein>
<reference evidence="2" key="1">
    <citation type="submission" date="2021-01" db="EMBL/GenBank/DDBJ databases">
        <title>Whole genome shotgun sequence of Rhizocola hellebori NBRC 109834.</title>
        <authorList>
            <person name="Komaki H."/>
            <person name="Tamura T."/>
        </authorList>
    </citation>
    <scope>NUCLEOTIDE SEQUENCE</scope>
    <source>
        <strain evidence="2">NBRC 109834</strain>
    </source>
</reference>
<comment type="caution">
    <text evidence="2">The sequence shown here is derived from an EMBL/GenBank/DDBJ whole genome shotgun (WGS) entry which is preliminary data.</text>
</comment>
<dbReference type="InterPro" id="IPR023365">
    <property type="entry name" value="Sortase_dom-sf"/>
</dbReference>
<evidence type="ECO:0008006" key="4">
    <source>
        <dbReference type="Google" id="ProtNLM"/>
    </source>
</evidence>
<name>A0A8J3QHU5_9ACTN</name>
<dbReference type="Gene3D" id="2.40.260.10">
    <property type="entry name" value="Sortase"/>
    <property type="match status" value="1"/>
</dbReference>
<dbReference type="CDD" id="cd05829">
    <property type="entry name" value="Sortase_F"/>
    <property type="match status" value="1"/>
</dbReference>
<dbReference type="AlphaFoldDB" id="A0A8J3QHU5"/>
<evidence type="ECO:0000313" key="2">
    <source>
        <dbReference type="EMBL" id="GIH09907.1"/>
    </source>
</evidence>
<evidence type="ECO:0000256" key="1">
    <source>
        <dbReference type="ARBA" id="ARBA00022801"/>
    </source>
</evidence>
<dbReference type="NCBIfam" id="NF033748">
    <property type="entry name" value="class_F_sortase"/>
    <property type="match status" value="1"/>
</dbReference>
<keyword evidence="1" id="KW-0378">Hydrolase</keyword>
<dbReference type="GO" id="GO:0016787">
    <property type="term" value="F:hydrolase activity"/>
    <property type="evidence" value="ECO:0007669"/>
    <property type="project" value="UniProtKB-KW"/>
</dbReference>
<dbReference type="Proteomes" id="UP000612899">
    <property type="component" value="Unassembled WGS sequence"/>
</dbReference>
<dbReference type="RefSeq" id="WP_203913631.1">
    <property type="nucleotide sequence ID" value="NZ_BONY01000079.1"/>
</dbReference>
<sequence length="185" mass="19917">MVAVLGAITAFALLRERDHSQWRLGLPPTEQLADAGDELTGPPTRLRIPAIGVDAPLGPLHMDESGELQAPADYALPGWYEEGATPGDTGPAVIAGHLDSQKGQAIFYRLHELRPDDLILVQRGGKWLTFEVVSTGKFAKNKFPTAEVYGPTPDAQLRVITCGGSFDPVRRSYRDNVVVFAVAAG</sequence>
<dbReference type="Pfam" id="PF04203">
    <property type="entry name" value="Sortase"/>
    <property type="match status" value="1"/>
</dbReference>
<dbReference type="SUPFAM" id="SSF63817">
    <property type="entry name" value="Sortase"/>
    <property type="match status" value="1"/>
</dbReference>
<dbReference type="InterPro" id="IPR042001">
    <property type="entry name" value="Sortase_F"/>
</dbReference>
<accession>A0A8J3QHU5</accession>
<dbReference type="InterPro" id="IPR005754">
    <property type="entry name" value="Sortase"/>
</dbReference>
<keyword evidence="3" id="KW-1185">Reference proteome</keyword>
<dbReference type="EMBL" id="BONY01000079">
    <property type="protein sequence ID" value="GIH09907.1"/>
    <property type="molecule type" value="Genomic_DNA"/>
</dbReference>
<gene>
    <name evidence="2" type="ORF">Rhe02_79740</name>
</gene>
<proteinExistence type="predicted"/>
<organism evidence="2 3">
    <name type="scientific">Rhizocola hellebori</name>
    <dbReference type="NCBI Taxonomy" id="1392758"/>
    <lineage>
        <taxon>Bacteria</taxon>
        <taxon>Bacillati</taxon>
        <taxon>Actinomycetota</taxon>
        <taxon>Actinomycetes</taxon>
        <taxon>Micromonosporales</taxon>
        <taxon>Micromonosporaceae</taxon>
        <taxon>Rhizocola</taxon>
    </lineage>
</organism>
<evidence type="ECO:0000313" key="3">
    <source>
        <dbReference type="Proteomes" id="UP000612899"/>
    </source>
</evidence>